<comment type="function">
    <text evidence="10">Nuclease required for the repair of DNA interstrand cross-links (ICL). Acts as a 5'-3' exonuclease that anchors at a cut end of DNA and cleaves DNA successively at every third nucleotide, allowing to excise an ICL from one strand through flanking incisions.</text>
</comment>
<evidence type="ECO:0000256" key="5">
    <source>
        <dbReference type="ARBA" id="ARBA00022801"/>
    </source>
</evidence>
<comment type="caution">
    <text evidence="12">The sequence shown here is derived from an EMBL/GenBank/DDBJ whole genome shotgun (WGS) entry which is preliminary data.</text>
</comment>
<dbReference type="GO" id="GO:0017108">
    <property type="term" value="F:5'-flap endonuclease activity"/>
    <property type="evidence" value="ECO:0007669"/>
    <property type="project" value="TreeGrafter"/>
</dbReference>
<evidence type="ECO:0000256" key="4">
    <source>
        <dbReference type="ARBA" id="ARBA00022771"/>
    </source>
</evidence>
<dbReference type="Pfam" id="PF21170">
    <property type="entry name" value="FAN1_TPR"/>
    <property type="match status" value="1"/>
</dbReference>
<dbReference type="GO" id="GO:0008270">
    <property type="term" value="F:zinc ion binding"/>
    <property type="evidence" value="ECO:0007669"/>
    <property type="project" value="UniProtKB-KW"/>
</dbReference>
<evidence type="ECO:0000313" key="13">
    <source>
        <dbReference type="Proteomes" id="UP001279734"/>
    </source>
</evidence>
<keyword evidence="4 9" id="KW-0863">Zinc-finger</keyword>
<sequence>MLTGRESLIRLIGKRRFLPNRDRFLSNASQKDRNSETEKAINTRAQLKREIIDEADEKKRTSFEETSDSDSVTCPVCGNKVSSDKYSINFHLDTCLTRGAKRKLTQLTLLQFNFSRDTTCSEDAVCEMTDMLQRSPNYVQNITPQLSSLGAIEETEIKACRSLSTYGSNDCKLIRPDNSNIFGAPSIIESIMQDCTDDLSEKHIMHDKLNDMVDASLPSPMCEMSKVNTDKLMDEVSKAVLETHIVGRRFSDEAEIKSGTIVSFRRDPHNDKDPNAIKVVAADSDCCTLLGFLPRDLAKDLSPLIDKHQLIFEGIVNSVPKHPLDVVPIKMACRQISRSKIENVDLHRFKSLWENVLHSIDLGKKYPPCIAKYQQNFRLMVEEALRSNTHLFTDDEKVFLESFKSLSDDGQMLFVRLYTRKGPWFRTSRILYLEILDSQQAVRELLEAGYVSVFDCESETDDGNFKEVLNVLTVTELREILCILKKKCNNGSRKQDFVASILSSYKDELWQLIRSLVFDRTGICIRISSIAESLFWRVQRLFFLNGEQDLSAFLLVDMGITKYPKYKCLISDHVFSDRNGLLAYEEAIAVAQIMDQSIDENNSEVVLKCIDISKSRLSNSPTKTAQLLISKTVPAFLQCFSASWVYSKVVLLSVSFLERERRYNDAIELLKQLLINFTCDGRRGYWTLRLSIDLEHIGSLDESLTAAEDGLLDPWVRAGSRIALQRRVIRLGKPPRRWKTPSYSHLVRRKIPEVPIQGRPLSYKTGMKSRFYGEDGEQCGVEQLALQYYAGEGGGWQGVHTETGIWLTIFGLLMWDIIYADVPNVFRNRFQSAPLDLETDSFYNSRKNLIESHLQNISDGMGETFLIISWESHFGTACRGVNWEKHSLHELRAAIACIGGPCLASICRLLAQDYRSWSRGMPDLLLWRFHGDYKGEAKLVEVKGLRDRLSEQQRAWLLVLMDCGFSAEVCKVSPPPPG</sequence>
<evidence type="ECO:0000256" key="8">
    <source>
        <dbReference type="ARBA" id="ARBA00023204"/>
    </source>
</evidence>
<dbReference type="GO" id="GO:0004528">
    <property type="term" value="F:phosphodiesterase I activity"/>
    <property type="evidence" value="ECO:0007669"/>
    <property type="project" value="UniProtKB-EC"/>
</dbReference>
<keyword evidence="10" id="KW-0539">Nucleus</keyword>
<dbReference type="Gene3D" id="3.30.160.60">
    <property type="entry name" value="Classic Zinc Finger"/>
    <property type="match status" value="1"/>
</dbReference>
<dbReference type="EMBL" id="BSYO01000008">
    <property type="protein sequence ID" value="GMH08971.1"/>
    <property type="molecule type" value="Genomic_DNA"/>
</dbReference>
<dbReference type="AlphaFoldDB" id="A0AAD3XLS2"/>
<keyword evidence="3 9" id="KW-0227">DNA damage</keyword>
<dbReference type="InterPro" id="IPR006642">
    <property type="entry name" value="Rad18_UBZ4"/>
</dbReference>
<evidence type="ECO:0000256" key="3">
    <source>
        <dbReference type="ARBA" id="ARBA00022763"/>
    </source>
</evidence>
<dbReference type="InterPro" id="IPR033315">
    <property type="entry name" value="Fan1-like"/>
</dbReference>
<keyword evidence="5 10" id="KW-0378">Hydrolase</keyword>
<dbReference type="PROSITE" id="PS51908">
    <property type="entry name" value="ZF_UBZ4"/>
    <property type="match status" value="1"/>
</dbReference>
<dbReference type="Pfam" id="PF21315">
    <property type="entry name" value="FAN1_HTH"/>
    <property type="match status" value="1"/>
</dbReference>
<protein>
    <recommendedName>
        <fullName evidence="10">Fanconi-associated nuclease</fullName>
        <ecNumber evidence="10">3.1.4.1</ecNumber>
    </recommendedName>
</protein>
<reference evidence="12" key="1">
    <citation type="submission" date="2023-05" db="EMBL/GenBank/DDBJ databases">
        <title>Nepenthes gracilis genome sequencing.</title>
        <authorList>
            <person name="Fukushima K."/>
        </authorList>
    </citation>
    <scope>NUCLEOTIDE SEQUENCE</scope>
    <source>
        <strain evidence="12">SING2019-196</strain>
    </source>
</reference>
<evidence type="ECO:0000259" key="11">
    <source>
        <dbReference type="PROSITE" id="PS51908"/>
    </source>
</evidence>
<dbReference type="GO" id="GO:0005634">
    <property type="term" value="C:nucleus"/>
    <property type="evidence" value="ECO:0007669"/>
    <property type="project" value="UniProtKB-SubCell"/>
</dbReference>
<dbReference type="InterPro" id="IPR014905">
    <property type="entry name" value="HIRAN"/>
</dbReference>
<dbReference type="InterPro" id="IPR049126">
    <property type="entry name" value="FAN1-like_TPR"/>
</dbReference>
<dbReference type="PANTHER" id="PTHR15749:SF4">
    <property type="entry name" value="FANCONI-ASSOCIATED NUCLEASE 1"/>
    <property type="match status" value="1"/>
</dbReference>
<organism evidence="12 13">
    <name type="scientific">Nepenthes gracilis</name>
    <name type="common">Slender pitcher plant</name>
    <dbReference type="NCBI Taxonomy" id="150966"/>
    <lineage>
        <taxon>Eukaryota</taxon>
        <taxon>Viridiplantae</taxon>
        <taxon>Streptophyta</taxon>
        <taxon>Embryophyta</taxon>
        <taxon>Tracheophyta</taxon>
        <taxon>Spermatophyta</taxon>
        <taxon>Magnoliopsida</taxon>
        <taxon>eudicotyledons</taxon>
        <taxon>Gunneridae</taxon>
        <taxon>Pentapetalae</taxon>
        <taxon>Caryophyllales</taxon>
        <taxon>Nepenthaceae</taxon>
        <taxon>Nepenthes</taxon>
    </lineage>
</organism>
<comment type="catalytic activity">
    <reaction evidence="10">
        <text>Hydrolytically removes 5'-nucleotides successively from the 3'-hydroxy termini of 3'-hydroxy-terminated oligonucleotides.</text>
        <dbReference type="EC" id="3.1.4.1"/>
    </reaction>
</comment>
<feature type="domain" description="UBZ4-type" evidence="11">
    <location>
        <begin position="71"/>
        <end position="100"/>
    </location>
</feature>
<dbReference type="GO" id="GO:0070336">
    <property type="term" value="F:flap-structured DNA binding"/>
    <property type="evidence" value="ECO:0007669"/>
    <property type="project" value="TreeGrafter"/>
</dbReference>
<dbReference type="GO" id="GO:0016818">
    <property type="term" value="F:hydrolase activity, acting on acid anhydrides, in phosphorus-containing anhydrides"/>
    <property type="evidence" value="ECO:0007669"/>
    <property type="project" value="InterPro"/>
</dbReference>
<keyword evidence="10" id="KW-0464">Manganese</keyword>
<dbReference type="Proteomes" id="UP001279734">
    <property type="component" value="Unassembled WGS sequence"/>
</dbReference>
<keyword evidence="8 9" id="KW-0234">DNA repair</keyword>
<keyword evidence="7 10" id="KW-0460">Magnesium</keyword>
<accession>A0AAD3XLS2</accession>
<comment type="subcellular location">
    <subcellularLocation>
        <location evidence="10">Nucleus</location>
    </subcellularLocation>
</comment>
<comment type="cofactor">
    <cofactor evidence="10">
        <name>Mg(2+)</name>
        <dbReference type="ChEBI" id="CHEBI:18420"/>
    </cofactor>
    <cofactor evidence="10">
        <name>Mn(2+)</name>
        <dbReference type="ChEBI" id="CHEBI:29035"/>
    </cofactor>
</comment>
<dbReference type="EC" id="3.1.4.1" evidence="10"/>
<dbReference type="SMART" id="SM00990">
    <property type="entry name" value="VRR_NUC"/>
    <property type="match status" value="1"/>
</dbReference>
<proteinExistence type="inferred from homology"/>
<gene>
    <name evidence="12" type="ORF">Nepgr_010811</name>
</gene>
<dbReference type="Pfam" id="PF08774">
    <property type="entry name" value="VRR_NUC"/>
    <property type="match status" value="1"/>
</dbReference>
<evidence type="ECO:0000256" key="7">
    <source>
        <dbReference type="ARBA" id="ARBA00022842"/>
    </source>
</evidence>
<keyword evidence="6" id="KW-0862">Zinc</keyword>
<evidence type="ECO:0000256" key="1">
    <source>
        <dbReference type="ARBA" id="ARBA00022722"/>
    </source>
</evidence>
<evidence type="ECO:0000256" key="2">
    <source>
        <dbReference type="ARBA" id="ARBA00022723"/>
    </source>
</evidence>
<dbReference type="InterPro" id="IPR049132">
    <property type="entry name" value="FAN1-like_euk"/>
</dbReference>
<dbReference type="Gene3D" id="3.30.70.2330">
    <property type="match status" value="1"/>
</dbReference>
<dbReference type="Pfam" id="PF08797">
    <property type="entry name" value="HIRAN"/>
    <property type="match status" value="1"/>
</dbReference>
<keyword evidence="2 10" id="KW-0479">Metal-binding</keyword>
<evidence type="ECO:0000256" key="6">
    <source>
        <dbReference type="ARBA" id="ARBA00022833"/>
    </source>
</evidence>
<keyword evidence="13" id="KW-1185">Reference proteome</keyword>
<dbReference type="GO" id="GO:0008409">
    <property type="term" value="F:5'-3' exonuclease activity"/>
    <property type="evidence" value="ECO:0007669"/>
    <property type="project" value="TreeGrafter"/>
</dbReference>
<evidence type="ECO:0000256" key="10">
    <source>
        <dbReference type="RuleBase" id="RU365033"/>
    </source>
</evidence>
<evidence type="ECO:0000313" key="12">
    <source>
        <dbReference type="EMBL" id="GMH08971.1"/>
    </source>
</evidence>
<dbReference type="InterPro" id="IPR049125">
    <property type="entry name" value="FAN1-like_WH"/>
</dbReference>
<evidence type="ECO:0000256" key="9">
    <source>
        <dbReference type="PROSITE-ProRule" id="PRU01256"/>
    </source>
</evidence>
<name>A0AAD3XLS2_NEPGR</name>
<dbReference type="InterPro" id="IPR014883">
    <property type="entry name" value="VRR_NUC"/>
</dbReference>
<dbReference type="SMART" id="SM00910">
    <property type="entry name" value="HIRAN"/>
    <property type="match status" value="1"/>
</dbReference>
<keyword evidence="1 10" id="KW-0540">Nuclease</keyword>
<comment type="similarity">
    <text evidence="10">Belongs to the FAN1 family.</text>
</comment>
<dbReference type="CDD" id="cd22326">
    <property type="entry name" value="FAN1-like"/>
    <property type="match status" value="1"/>
</dbReference>
<dbReference type="PANTHER" id="PTHR15749">
    <property type="entry name" value="FANCONI-ASSOCIATED NUCLEASE 1"/>
    <property type="match status" value="1"/>
</dbReference>
<dbReference type="GO" id="GO:0036297">
    <property type="term" value="P:interstrand cross-link repair"/>
    <property type="evidence" value="ECO:0007669"/>
    <property type="project" value="InterPro"/>
</dbReference>
<dbReference type="SMART" id="SM00734">
    <property type="entry name" value="ZnF_Rad18"/>
    <property type="match status" value="1"/>
</dbReference>